<feature type="signal peptide" evidence="2">
    <location>
        <begin position="1"/>
        <end position="22"/>
    </location>
</feature>
<feature type="transmembrane region" description="Helical" evidence="1">
    <location>
        <begin position="426"/>
        <end position="443"/>
    </location>
</feature>
<organism evidence="3 4">
    <name type="scientific">Prunus armeniaca</name>
    <name type="common">Apricot</name>
    <name type="synonym">Armeniaca vulgaris</name>
    <dbReference type="NCBI Taxonomy" id="36596"/>
    <lineage>
        <taxon>Eukaryota</taxon>
        <taxon>Viridiplantae</taxon>
        <taxon>Streptophyta</taxon>
        <taxon>Embryophyta</taxon>
        <taxon>Tracheophyta</taxon>
        <taxon>Spermatophyta</taxon>
        <taxon>Magnoliopsida</taxon>
        <taxon>eudicotyledons</taxon>
        <taxon>Gunneridae</taxon>
        <taxon>Pentapetalae</taxon>
        <taxon>rosids</taxon>
        <taxon>fabids</taxon>
        <taxon>Rosales</taxon>
        <taxon>Rosaceae</taxon>
        <taxon>Amygdaloideae</taxon>
        <taxon>Amygdaleae</taxon>
        <taxon>Prunus</taxon>
    </lineage>
</organism>
<reference evidence="3 4" key="1">
    <citation type="submission" date="2020-05" db="EMBL/GenBank/DDBJ databases">
        <authorList>
            <person name="Campoy J."/>
            <person name="Schneeberger K."/>
            <person name="Spophaly S."/>
        </authorList>
    </citation>
    <scope>NUCLEOTIDE SEQUENCE [LARGE SCALE GENOMIC DNA]</scope>
    <source>
        <strain evidence="3">PruArmRojPasFocal</strain>
    </source>
</reference>
<keyword evidence="2" id="KW-0732">Signal</keyword>
<dbReference type="InterPro" id="IPR040346">
    <property type="entry name" value="GEX1/Brambleberry"/>
</dbReference>
<keyword evidence="1" id="KW-0812">Transmembrane</keyword>
<name>A0A6J5UCM2_PRUAR</name>
<dbReference type="PANTHER" id="PTHR33538:SF2">
    <property type="entry name" value="PROTEIN GAMETE EXPRESSED 1"/>
    <property type="match status" value="1"/>
</dbReference>
<dbReference type="AlphaFoldDB" id="A0A6J5UCM2"/>
<protein>
    <recommendedName>
        <fullName evidence="5">Protein GAMETE EXPRESSED 1</fullName>
    </recommendedName>
</protein>
<feature type="transmembrane region" description="Helical" evidence="1">
    <location>
        <begin position="455"/>
        <end position="474"/>
    </location>
</feature>
<dbReference type="Proteomes" id="UP000507222">
    <property type="component" value="Unassembled WGS sequence"/>
</dbReference>
<evidence type="ECO:0000256" key="1">
    <source>
        <dbReference type="SAM" id="Phobius"/>
    </source>
</evidence>
<accession>A0A6J5UCM2</accession>
<feature type="chain" id="PRO_5027053843" description="Protein GAMETE EXPRESSED 1" evidence="2">
    <location>
        <begin position="23"/>
        <end position="634"/>
    </location>
</feature>
<evidence type="ECO:0008006" key="5">
    <source>
        <dbReference type="Google" id="ProtNLM"/>
    </source>
</evidence>
<sequence length="634" mass="72209">MGQPKSLLFLLIFLTLARSCMSWFWSSSSGQAGHNTAQNLQISGDVAAEFSMDALSDERGIERLNNARRKLVGSNSCWHDAYQGIFAACSEIAADDNDKRKRFAWDLSNCFQKDSGRPPFPRCPAGSPMKACLEKLDNNAIHAYREFYLETNSICHQSDIFRRQTEKLVNELVKSSDYAEEKLETIAEKSEKLLEGSKYIHESLNSIDEQTQQVAQTSKNVSDQIGGIMKQSEVMFEQSEKIAASQLELQMGQDKMKEKLEEGMEMVHESYHVLGKGIHSLQDETVEIEKKIGIVGEAMSTKMSKLQSKADDIGNVAEISLKKQKELLHGQSEALDGLESLTKFQSQALEESRVILQQYATFGREQQEELLQRQDQIQKAHDHLVENSKFILSAQEAFEQKQATMFVALDRLFALHNALLLESRSMKAFFVYAMSMFVLYMSTSTKQTSTVRCELYIGLSIIFLLELAVLRFTTNGIEQQTRWVNILRNFFALYAAVRIIVAYIRYKDYGRLNHDMLQVLTEEVMSLRKNAKLEWESDDESDWSTFVDKDVPDGFENLKDPNHLQEEVGDNLYAITSCTGRYNLRSRSPRSTYAKHKQKSEFTHNYMYGGMLGKALVAWTKQINADIVPNSTAH</sequence>
<evidence type="ECO:0000313" key="3">
    <source>
        <dbReference type="EMBL" id="CAB4274069.1"/>
    </source>
</evidence>
<evidence type="ECO:0000256" key="2">
    <source>
        <dbReference type="SAM" id="SignalP"/>
    </source>
</evidence>
<keyword evidence="1" id="KW-1133">Transmembrane helix</keyword>
<keyword evidence="1" id="KW-0472">Membrane</keyword>
<proteinExistence type="predicted"/>
<dbReference type="EMBL" id="CAEKDK010000003">
    <property type="protein sequence ID" value="CAB4274069.1"/>
    <property type="molecule type" value="Genomic_DNA"/>
</dbReference>
<feature type="transmembrane region" description="Helical" evidence="1">
    <location>
        <begin position="486"/>
        <end position="506"/>
    </location>
</feature>
<dbReference type="PANTHER" id="PTHR33538">
    <property type="entry name" value="PROTEIN GAMETE EXPRESSED 1"/>
    <property type="match status" value="1"/>
</dbReference>
<gene>
    <name evidence="3" type="ORF">CURHAP_LOCUS22466</name>
</gene>
<evidence type="ECO:0000313" key="4">
    <source>
        <dbReference type="Proteomes" id="UP000507222"/>
    </source>
</evidence>